<gene>
    <name evidence="1" type="ORF">LCGC14_2853440</name>
</gene>
<dbReference type="EMBL" id="LAZR01054947">
    <property type="protein sequence ID" value="KKK77459.1"/>
    <property type="molecule type" value="Genomic_DNA"/>
</dbReference>
<reference evidence="1" key="1">
    <citation type="journal article" date="2015" name="Nature">
        <title>Complex archaea that bridge the gap between prokaryotes and eukaryotes.</title>
        <authorList>
            <person name="Spang A."/>
            <person name="Saw J.H."/>
            <person name="Jorgensen S.L."/>
            <person name="Zaremba-Niedzwiedzka K."/>
            <person name="Martijn J."/>
            <person name="Lind A.E."/>
            <person name="van Eijk R."/>
            <person name="Schleper C."/>
            <person name="Guy L."/>
            <person name="Ettema T.J."/>
        </authorList>
    </citation>
    <scope>NUCLEOTIDE SEQUENCE</scope>
</reference>
<organism evidence="1">
    <name type="scientific">marine sediment metagenome</name>
    <dbReference type="NCBI Taxonomy" id="412755"/>
    <lineage>
        <taxon>unclassified sequences</taxon>
        <taxon>metagenomes</taxon>
        <taxon>ecological metagenomes</taxon>
    </lineage>
</organism>
<evidence type="ECO:0000313" key="1">
    <source>
        <dbReference type="EMBL" id="KKK77459.1"/>
    </source>
</evidence>
<comment type="caution">
    <text evidence="1">The sequence shown here is derived from an EMBL/GenBank/DDBJ whole genome shotgun (WGS) entry which is preliminary data.</text>
</comment>
<protein>
    <submittedName>
        <fullName evidence="1">Uncharacterized protein</fullName>
    </submittedName>
</protein>
<dbReference type="AlphaFoldDB" id="A0A0F9AG33"/>
<accession>A0A0F9AG33</accession>
<feature type="non-terminal residue" evidence="1">
    <location>
        <position position="1"/>
    </location>
</feature>
<proteinExistence type="predicted"/>
<name>A0A0F9AG33_9ZZZZ</name>
<sequence length="68" mass="7910">ISRFLYAVEASPDLPTASEVMKTKKNSTPEEIRDQIQENLDFIMVSMKYCVFDIEALRREIKEVEKGK</sequence>